<gene>
    <name evidence="2" type="ORF">IV203_013669</name>
</gene>
<evidence type="ECO:0000313" key="3">
    <source>
        <dbReference type="Proteomes" id="UP000693970"/>
    </source>
</evidence>
<feature type="region of interest" description="Disordered" evidence="1">
    <location>
        <begin position="69"/>
        <end position="92"/>
    </location>
</feature>
<organism evidence="2 3">
    <name type="scientific">Nitzschia inconspicua</name>
    <dbReference type="NCBI Taxonomy" id="303405"/>
    <lineage>
        <taxon>Eukaryota</taxon>
        <taxon>Sar</taxon>
        <taxon>Stramenopiles</taxon>
        <taxon>Ochrophyta</taxon>
        <taxon>Bacillariophyta</taxon>
        <taxon>Bacillariophyceae</taxon>
        <taxon>Bacillariophycidae</taxon>
        <taxon>Bacillariales</taxon>
        <taxon>Bacillariaceae</taxon>
        <taxon>Nitzschia</taxon>
    </lineage>
</organism>
<reference evidence="2" key="2">
    <citation type="submission" date="2021-04" db="EMBL/GenBank/DDBJ databases">
        <authorList>
            <person name="Podell S."/>
        </authorList>
    </citation>
    <scope>NUCLEOTIDE SEQUENCE</scope>
    <source>
        <strain evidence="2">Hildebrandi</strain>
    </source>
</reference>
<evidence type="ECO:0000256" key="1">
    <source>
        <dbReference type="SAM" id="MobiDB-lite"/>
    </source>
</evidence>
<dbReference type="Proteomes" id="UP000693970">
    <property type="component" value="Unassembled WGS sequence"/>
</dbReference>
<sequence length="92" mass="10683">MRLIVWQKRKCLRRIKYAVQTKEQKFWKQEREGLQAIADIGFVGIRDASSFCRRFVDGSWKRRRFGSGQILSQHNSGQGQSSRSNSYGSAEV</sequence>
<keyword evidence="3" id="KW-1185">Reference proteome</keyword>
<comment type="caution">
    <text evidence="2">The sequence shown here is derived from an EMBL/GenBank/DDBJ whole genome shotgun (WGS) entry which is preliminary data.</text>
</comment>
<dbReference type="AlphaFoldDB" id="A0A9K3M5Z6"/>
<dbReference type="EMBL" id="JAGRRH010000001">
    <property type="protein sequence ID" value="KAG7374574.1"/>
    <property type="molecule type" value="Genomic_DNA"/>
</dbReference>
<proteinExistence type="predicted"/>
<evidence type="ECO:0000313" key="2">
    <source>
        <dbReference type="EMBL" id="KAG7374574.1"/>
    </source>
</evidence>
<protein>
    <submittedName>
        <fullName evidence="2">Uncharacterized protein</fullName>
    </submittedName>
</protein>
<feature type="compositionally biased region" description="Low complexity" evidence="1">
    <location>
        <begin position="72"/>
        <end position="92"/>
    </location>
</feature>
<reference evidence="2" key="1">
    <citation type="journal article" date="2021" name="Sci. Rep.">
        <title>Diploid genomic architecture of Nitzschia inconspicua, an elite biomass production diatom.</title>
        <authorList>
            <person name="Oliver A."/>
            <person name="Podell S."/>
            <person name="Pinowska A."/>
            <person name="Traller J.C."/>
            <person name="Smith S.R."/>
            <person name="McClure R."/>
            <person name="Beliaev A."/>
            <person name="Bohutskyi P."/>
            <person name="Hill E.A."/>
            <person name="Rabines A."/>
            <person name="Zheng H."/>
            <person name="Allen L.Z."/>
            <person name="Kuo A."/>
            <person name="Grigoriev I.V."/>
            <person name="Allen A.E."/>
            <person name="Hazlebeck D."/>
            <person name="Allen E.E."/>
        </authorList>
    </citation>
    <scope>NUCLEOTIDE SEQUENCE</scope>
    <source>
        <strain evidence="2">Hildebrandi</strain>
    </source>
</reference>
<name>A0A9K3M5Z6_9STRA</name>
<accession>A0A9K3M5Z6</accession>